<dbReference type="InterPro" id="IPR006091">
    <property type="entry name" value="Acyl-CoA_Oxase/DH_mid-dom"/>
</dbReference>
<dbReference type="RefSeq" id="WP_337310360.1">
    <property type="nucleotide sequence ID" value="NZ_JAEKNS010000061.1"/>
</dbReference>
<dbReference type="CDD" id="cd00567">
    <property type="entry name" value="ACAD"/>
    <property type="match status" value="1"/>
</dbReference>
<evidence type="ECO:0000256" key="1">
    <source>
        <dbReference type="ARBA" id="ARBA00001974"/>
    </source>
</evidence>
<evidence type="ECO:0000313" key="10">
    <source>
        <dbReference type="Proteomes" id="UP000606991"/>
    </source>
</evidence>
<dbReference type="Gene3D" id="1.10.540.10">
    <property type="entry name" value="Acyl-CoA dehydrogenase/oxidase, N-terminal domain"/>
    <property type="match status" value="1"/>
</dbReference>
<evidence type="ECO:0000259" key="8">
    <source>
        <dbReference type="Pfam" id="PF02771"/>
    </source>
</evidence>
<evidence type="ECO:0000259" key="6">
    <source>
        <dbReference type="Pfam" id="PF00441"/>
    </source>
</evidence>
<evidence type="ECO:0000256" key="2">
    <source>
        <dbReference type="ARBA" id="ARBA00009347"/>
    </source>
</evidence>
<dbReference type="GO" id="GO:0050660">
    <property type="term" value="F:flavin adenine dinucleotide binding"/>
    <property type="evidence" value="ECO:0007669"/>
    <property type="project" value="InterPro"/>
</dbReference>
<dbReference type="PANTHER" id="PTHR43884">
    <property type="entry name" value="ACYL-COA DEHYDROGENASE"/>
    <property type="match status" value="1"/>
</dbReference>
<dbReference type="InterPro" id="IPR036250">
    <property type="entry name" value="AcylCo_DH-like_C"/>
</dbReference>
<dbReference type="FunFam" id="1.20.140.10:FF:000012">
    <property type="entry name" value="Acyl-CoA dehydrogenase fadE12"/>
    <property type="match status" value="1"/>
</dbReference>
<keyword evidence="4 5" id="KW-0274">FAD</keyword>
<dbReference type="InterPro" id="IPR037069">
    <property type="entry name" value="AcylCoA_DH/ox_N_sf"/>
</dbReference>
<dbReference type="SUPFAM" id="SSF47203">
    <property type="entry name" value="Acyl-CoA dehydrogenase C-terminal domain-like"/>
    <property type="match status" value="1"/>
</dbReference>
<dbReference type="PIRSF" id="PIRSF016578">
    <property type="entry name" value="HsaA"/>
    <property type="match status" value="1"/>
</dbReference>
<dbReference type="PANTHER" id="PTHR43884:SF12">
    <property type="entry name" value="ISOVALERYL-COA DEHYDROGENASE, MITOCHONDRIAL-RELATED"/>
    <property type="match status" value="1"/>
</dbReference>
<gene>
    <name evidence="9" type="ORF">JF886_05410</name>
</gene>
<proteinExistence type="inferred from homology"/>
<feature type="domain" description="Acyl-CoA oxidase/dehydrogenase middle" evidence="7">
    <location>
        <begin position="122"/>
        <end position="220"/>
    </location>
</feature>
<accession>A0A934K2A9</accession>
<keyword evidence="5" id="KW-0560">Oxidoreductase</keyword>
<dbReference type="Pfam" id="PF00441">
    <property type="entry name" value="Acyl-CoA_dh_1"/>
    <property type="match status" value="1"/>
</dbReference>
<dbReference type="InterPro" id="IPR046373">
    <property type="entry name" value="Acyl-CoA_Oxase/DH_mid-dom_sf"/>
</dbReference>
<dbReference type="EMBL" id="JAEKNS010000061">
    <property type="protein sequence ID" value="MBJ7594293.1"/>
    <property type="molecule type" value="Genomic_DNA"/>
</dbReference>
<dbReference type="Gene3D" id="1.20.140.10">
    <property type="entry name" value="Butyryl-CoA Dehydrogenase, subunit A, domain 3"/>
    <property type="match status" value="1"/>
</dbReference>
<sequence length="388" mass="42692">MSTVDALAIEGDIKNAVRQVCNRFGNTYWRQVDNSRAYPEDFVNALAKEGWLSVLIPEEYGGGGLGINEACAVLEQINRCGGNSAACHAQMYVMGAVLRHGTREQKARYLPEIAAGRLRLQAFAVTEPDAGSDTSAITTAATKVDGGYRITGRKIFISRVQHSDLMLVLARTRGPKGLQRRTDGLTLFLLDLRTVGDDELQVTPIEMMVNHETNEVRFDNAFVPDEGVVGEVGRGFYQVLDGLNAERILLAAECVGDARWFIERSVDYARNRVVFGKPIGRNQGVQFPIAEAHVLTEAADHLRRHAASIFDHNEKCGAEANMAKFMASKASWTAANIAMDVYGGYGLAVEYDVERKFRENRLFQVAPVTNNLVLAYVAEHVLGLPRSA</sequence>
<protein>
    <submittedName>
        <fullName evidence="9">Acyl-CoA/acyl-ACP dehydrogenase</fullName>
    </submittedName>
</protein>
<dbReference type="Pfam" id="PF02770">
    <property type="entry name" value="Acyl-CoA_dh_M"/>
    <property type="match status" value="1"/>
</dbReference>
<dbReference type="PROSITE" id="PS00072">
    <property type="entry name" value="ACYL_COA_DH_1"/>
    <property type="match status" value="1"/>
</dbReference>
<evidence type="ECO:0000259" key="7">
    <source>
        <dbReference type="Pfam" id="PF02770"/>
    </source>
</evidence>
<dbReference type="FunFam" id="1.10.540.10:FF:000013">
    <property type="entry name" value="Acyl-CoA dehydrogenase"/>
    <property type="match status" value="1"/>
</dbReference>
<dbReference type="Proteomes" id="UP000606991">
    <property type="component" value="Unassembled WGS sequence"/>
</dbReference>
<dbReference type="InterPro" id="IPR009100">
    <property type="entry name" value="AcylCoA_DH/oxidase_NM_dom_sf"/>
</dbReference>
<evidence type="ECO:0000256" key="5">
    <source>
        <dbReference type="RuleBase" id="RU362125"/>
    </source>
</evidence>
<name>A0A934K2A9_9BACT</name>
<comment type="cofactor">
    <cofactor evidence="1 5">
        <name>FAD</name>
        <dbReference type="ChEBI" id="CHEBI:57692"/>
    </cofactor>
</comment>
<dbReference type="SUPFAM" id="SSF56645">
    <property type="entry name" value="Acyl-CoA dehydrogenase NM domain-like"/>
    <property type="match status" value="1"/>
</dbReference>
<comment type="caution">
    <text evidence="9">The sequence shown here is derived from an EMBL/GenBank/DDBJ whole genome shotgun (WGS) entry which is preliminary data.</text>
</comment>
<dbReference type="InterPro" id="IPR009075">
    <property type="entry name" value="AcylCo_DH/oxidase_C"/>
</dbReference>
<dbReference type="PROSITE" id="PS00073">
    <property type="entry name" value="ACYL_COA_DH_2"/>
    <property type="match status" value="1"/>
</dbReference>
<dbReference type="Gene3D" id="2.40.110.10">
    <property type="entry name" value="Butyryl-CoA Dehydrogenase, subunit A, domain 2"/>
    <property type="match status" value="1"/>
</dbReference>
<dbReference type="GO" id="GO:0003995">
    <property type="term" value="F:acyl-CoA dehydrogenase activity"/>
    <property type="evidence" value="ECO:0007669"/>
    <property type="project" value="InterPro"/>
</dbReference>
<feature type="domain" description="Acyl-CoA dehydrogenase/oxidase N-terminal" evidence="8">
    <location>
        <begin position="13"/>
        <end position="116"/>
    </location>
</feature>
<comment type="similarity">
    <text evidence="2 5">Belongs to the acyl-CoA dehydrogenase family.</text>
</comment>
<feature type="domain" description="Acyl-CoA dehydrogenase/oxidase C-terminal" evidence="6">
    <location>
        <begin position="233"/>
        <end position="381"/>
    </location>
</feature>
<dbReference type="InterPro" id="IPR013786">
    <property type="entry name" value="AcylCoA_DH/ox_N"/>
</dbReference>
<reference evidence="9 10" key="1">
    <citation type="submission" date="2020-10" db="EMBL/GenBank/DDBJ databases">
        <title>Ca. Dormibacterota MAGs.</title>
        <authorList>
            <person name="Montgomery K."/>
        </authorList>
    </citation>
    <scope>NUCLEOTIDE SEQUENCE [LARGE SCALE GENOMIC DNA]</scope>
    <source>
        <strain evidence="9">SC8812_S17_18</strain>
    </source>
</reference>
<keyword evidence="3 5" id="KW-0285">Flavoprotein</keyword>
<dbReference type="Pfam" id="PF02771">
    <property type="entry name" value="Acyl-CoA_dh_N"/>
    <property type="match status" value="1"/>
</dbReference>
<evidence type="ECO:0000313" key="9">
    <source>
        <dbReference type="EMBL" id="MBJ7594293.1"/>
    </source>
</evidence>
<evidence type="ECO:0000256" key="3">
    <source>
        <dbReference type="ARBA" id="ARBA00022630"/>
    </source>
</evidence>
<organism evidence="9 10">
    <name type="scientific">Candidatus Aeolococcus gillhamiae</name>
    <dbReference type="NCBI Taxonomy" id="3127015"/>
    <lineage>
        <taxon>Bacteria</taxon>
        <taxon>Bacillati</taxon>
        <taxon>Candidatus Dormiibacterota</taxon>
        <taxon>Candidatus Dormibacteria</taxon>
        <taxon>Candidatus Aeolococcales</taxon>
        <taxon>Candidatus Aeolococcaceae</taxon>
        <taxon>Candidatus Aeolococcus</taxon>
    </lineage>
</organism>
<dbReference type="AlphaFoldDB" id="A0A934K2A9"/>
<evidence type="ECO:0000256" key="4">
    <source>
        <dbReference type="ARBA" id="ARBA00022827"/>
    </source>
</evidence>
<dbReference type="InterPro" id="IPR006089">
    <property type="entry name" value="Acyl-CoA_DH_CS"/>
</dbReference>